<comment type="caution">
    <text evidence="2">The sequence shown here is derived from an EMBL/GenBank/DDBJ whole genome shotgun (WGS) entry which is preliminary data.</text>
</comment>
<name>A0A1F8EIG8_9BACT</name>
<protein>
    <submittedName>
        <fullName evidence="2">Uncharacterized protein</fullName>
    </submittedName>
</protein>
<keyword evidence="1" id="KW-0812">Transmembrane</keyword>
<proteinExistence type="predicted"/>
<evidence type="ECO:0000313" key="2">
    <source>
        <dbReference type="EMBL" id="OGM99845.1"/>
    </source>
</evidence>
<sequence>MFSRCVLAIFLVVLVALITLLFSYLGGVIFKDSGHPSYAYLITGLGFILGLALAINLWPKRSKENRN</sequence>
<accession>A0A1F8EIG8</accession>
<evidence type="ECO:0000313" key="3">
    <source>
        <dbReference type="Proteomes" id="UP000177117"/>
    </source>
</evidence>
<reference evidence="2 3" key="1">
    <citation type="journal article" date="2016" name="Nat. Commun.">
        <title>Thousands of microbial genomes shed light on interconnected biogeochemical processes in an aquifer system.</title>
        <authorList>
            <person name="Anantharaman K."/>
            <person name="Brown C.T."/>
            <person name="Hug L.A."/>
            <person name="Sharon I."/>
            <person name="Castelle C.J."/>
            <person name="Probst A.J."/>
            <person name="Thomas B.C."/>
            <person name="Singh A."/>
            <person name="Wilkins M.J."/>
            <person name="Karaoz U."/>
            <person name="Brodie E.L."/>
            <person name="Williams K.H."/>
            <person name="Hubbard S.S."/>
            <person name="Banfield J.F."/>
        </authorList>
    </citation>
    <scope>NUCLEOTIDE SEQUENCE [LARGE SCALE GENOMIC DNA]</scope>
</reference>
<organism evidence="2 3">
    <name type="scientific">Candidatus Yanofskybacteria bacterium RIFCSPHIGHO2_01_FULL_41_53</name>
    <dbReference type="NCBI Taxonomy" id="1802663"/>
    <lineage>
        <taxon>Bacteria</taxon>
        <taxon>Candidatus Yanofskyibacteriota</taxon>
    </lineage>
</organism>
<keyword evidence="1" id="KW-1133">Transmembrane helix</keyword>
<gene>
    <name evidence="2" type="ORF">A2650_00235</name>
</gene>
<feature type="transmembrane region" description="Helical" evidence="1">
    <location>
        <begin position="7"/>
        <end position="26"/>
    </location>
</feature>
<keyword evidence="1" id="KW-0472">Membrane</keyword>
<evidence type="ECO:0000256" key="1">
    <source>
        <dbReference type="SAM" id="Phobius"/>
    </source>
</evidence>
<feature type="transmembrane region" description="Helical" evidence="1">
    <location>
        <begin position="38"/>
        <end position="58"/>
    </location>
</feature>
<dbReference type="EMBL" id="MGJD01000034">
    <property type="protein sequence ID" value="OGM99845.1"/>
    <property type="molecule type" value="Genomic_DNA"/>
</dbReference>
<dbReference type="AlphaFoldDB" id="A0A1F8EIG8"/>
<dbReference type="Proteomes" id="UP000177117">
    <property type="component" value="Unassembled WGS sequence"/>
</dbReference>